<dbReference type="Pfam" id="PF13511">
    <property type="entry name" value="DUF4124"/>
    <property type="match status" value="1"/>
</dbReference>
<evidence type="ECO:0000256" key="1">
    <source>
        <dbReference type="SAM" id="MobiDB-lite"/>
    </source>
</evidence>
<accession>A0A1E3C695</accession>
<evidence type="ECO:0000259" key="2">
    <source>
        <dbReference type="Pfam" id="PF13511"/>
    </source>
</evidence>
<dbReference type="Proteomes" id="UP000431462">
    <property type="component" value="Unassembled WGS sequence"/>
</dbReference>
<sequence length="128" mass="14374">MIMKWLIRLSFPALGLLLLLIFFGLNDPEQVSEPVAEEEQPEIPAFEGLVPSPIPTEGPEIVFKWQDTDGNWHYADQPPEQGRWNTLAIERRDKAFPRLQSPEPETDWRSPYSAPFSLGPSAAGTNGS</sequence>
<dbReference type="EMBL" id="VENC01000002">
    <property type="protein sequence ID" value="MTI97499.1"/>
    <property type="molecule type" value="Genomic_DNA"/>
</dbReference>
<organism evidence="3 4">
    <name type="scientific">Marinobacter adhaerens</name>
    <dbReference type="NCBI Taxonomy" id="1033846"/>
    <lineage>
        <taxon>Bacteria</taxon>
        <taxon>Pseudomonadati</taxon>
        <taxon>Pseudomonadota</taxon>
        <taxon>Gammaproteobacteria</taxon>
        <taxon>Pseudomonadales</taxon>
        <taxon>Marinobacteraceae</taxon>
        <taxon>Marinobacter</taxon>
    </lineage>
</organism>
<gene>
    <name evidence="3" type="ORF">FH752_02645</name>
</gene>
<comment type="caution">
    <text evidence="3">The sequence shown here is derived from an EMBL/GenBank/DDBJ whole genome shotgun (WGS) entry which is preliminary data.</text>
</comment>
<dbReference type="RefSeq" id="WP_069184716.1">
    <property type="nucleotide sequence ID" value="NZ_LXRF01000017.1"/>
</dbReference>
<name>A0A1E3C695_9GAMM</name>
<feature type="domain" description="DUF4124" evidence="2">
    <location>
        <begin position="62"/>
        <end position="82"/>
    </location>
</feature>
<feature type="region of interest" description="Disordered" evidence="1">
    <location>
        <begin position="95"/>
        <end position="128"/>
    </location>
</feature>
<dbReference type="InterPro" id="IPR025392">
    <property type="entry name" value="DUF4124"/>
</dbReference>
<evidence type="ECO:0000313" key="3">
    <source>
        <dbReference type="EMBL" id="MTI97499.1"/>
    </source>
</evidence>
<reference evidence="3 4" key="1">
    <citation type="submission" date="2019-06" db="EMBL/GenBank/DDBJ databases">
        <title>Enrichment of Autotrophic Halophilic Microorganisms from Red Sea Brine Pool Using Microbial Electrosynthesis System.</title>
        <authorList>
            <person name="Alqahtani M.F."/>
            <person name="Bajracharya S."/>
            <person name="Katuri K.P."/>
            <person name="Ali M."/>
            <person name="Saikaly P.E."/>
        </authorList>
    </citation>
    <scope>NUCLEOTIDE SEQUENCE [LARGE SCALE GENOMIC DNA]</scope>
    <source>
        <strain evidence="3">MES15</strain>
    </source>
</reference>
<protein>
    <submittedName>
        <fullName evidence="3">DUF4124 domain-containing protein</fullName>
    </submittedName>
</protein>
<feature type="region of interest" description="Disordered" evidence="1">
    <location>
        <begin position="33"/>
        <end position="52"/>
    </location>
</feature>
<proteinExistence type="predicted"/>
<dbReference type="AlphaFoldDB" id="A0A1E3C695"/>
<dbReference type="OrthoDB" id="6079871at2"/>
<evidence type="ECO:0000313" key="4">
    <source>
        <dbReference type="Proteomes" id="UP000431462"/>
    </source>
</evidence>